<dbReference type="InterPro" id="IPR002885">
    <property type="entry name" value="PPR_rpt"/>
</dbReference>
<dbReference type="EMBL" id="RDQH01000327">
    <property type="protein sequence ID" value="RXI07995.1"/>
    <property type="molecule type" value="Genomic_DNA"/>
</dbReference>
<reference evidence="5 6" key="1">
    <citation type="submission" date="2018-10" db="EMBL/GenBank/DDBJ databases">
        <title>A high-quality apple genome assembly.</title>
        <authorList>
            <person name="Hu J."/>
        </authorList>
    </citation>
    <scope>NUCLEOTIDE SEQUENCE [LARGE SCALE GENOMIC DNA]</scope>
    <source>
        <strain evidence="6">cv. HFTH1</strain>
        <tissue evidence="5">Young leaf</tissue>
    </source>
</reference>
<name>A0A498KQL8_MALDO</name>
<organism evidence="5 6">
    <name type="scientific">Malus domestica</name>
    <name type="common">Apple</name>
    <name type="synonym">Pyrus malus</name>
    <dbReference type="NCBI Taxonomy" id="3750"/>
    <lineage>
        <taxon>Eukaryota</taxon>
        <taxon>Viridiplantae</taxon>
        <taxon>Streptophyta</taxon>
        <taxon>Embryophyta</taxon>
        <taxon>Tracheophyta</taxon>
        <taxon>Spermatophyta</taxon>
        <taxon>Magnoliopsida</taxon>
        <taxon>eudicotyledons</taxon>
        <taxon>Gunneridae</taxon>
        <taxon>Pentapetalae</taxon>
        <taxon>rosids</taxon>
        <taxon>fabids</taxon>
        <taxon>Rosales</taxon>
        <taxon>Rosaceae</taxon>
        <taxon>Amygdaloideae</taxon>
        <taxon>Maleae</taxon>
        <taxon>Malus</taxon>
    </lineage>
</organism>
<feature type="signal peptide" evidence="3">
    <location>
        <begin position="1"/>
        <end position="23"/>
    </location>
</feature>
<protein>
    <recommendedName>
        <fullName evidence="4">DYW domain-containing protein</fullName>
    </recommendedName>
</protein>
<dbReference type="AlphaFoldDB" id="A0A498KQL8"/>
<gene>
    <name evidence="5" type="ORF">DVH24_014561</name>
</gene>
<dbReference type="InterPro" id="IPR011990">
    <property type="entry name" value="TPR-like_helical_dom_sf"/>
</dbReference>
<dbReference type="Proteomes" id="UP000290289">
    <property type="component" value="Chromosome 1"/>
</dbReference>
<dbReference type="GO" id="GO:0003723">
    <property type="term" value="F:RNA binding"/>
    <property type="evidence" value="ECO:0007669"/>
    <property type="project" value="InterPro"/>
</dbReference>
<evidence type="ECO:0000259" key="4">
    <source>
        <dbReference type="Pfam" id="PF14432"/>
    </source>
</evidence>
<evidence type="ECO:0000256" key="3">
    <source>
        <dbReference type="SAM" id="SignalP"/>
    </source>
</evidence>
<dbReference type="GO" id="GO:0008270">
    <property type="term" value="F:zinc ion binding"/>
    <property type="evidence" value="ECO:0007669"/>
    <property type="project" value="InterPro"/>
</dbReference>
<evidence type="ECO:0000256" key="2">
    <source>
        <dbReference type="ARBA" id="ARBA00022737"/>
    </source>
</evidence>
<dbReference type="PANTHER" id="PTHR47926:SF517">
    <property type="entry name" value="TETRATRICOPEPTIDE REPEAT-LIKE SUPERFAMILY PROTEIN"/>
    <property type="match status" value="1"/>
</dbReference>
<keyword evidence="6" id="KW-1185">Reference proteome</keyword>
<dbReference type="InterPro" id="IPR046960">
    <property type="entry name" value="PPR_At4g14850-like_plant"/>
</dbReference>
<dbReference type="FunFam" id="1.25.40.10:FF:000158">
    <property type="entry name" value="pentatricopeptide repeat-containing protein At2g33680"/>
    <property type="match status" value="1"/>
</dbReference>
<sequence>MFPRVLTASALVLAHSFGAQVHGYIVQSGFGANVFVRSSLVDMYVKCGGRSGAKKALRSMEADDVVSWNSMIVGCLRQGFAEEMKIDHFTYLSVLNSLAALKDMQNAMSTHCLIVKAGLRLINSWEMLLLICMPSLGVKMVYGIQPGPEHYACMIDLLGRSWELNEAEVLVNEMVVEPDGNVWKALLTASRVHGNIEMGERAATNLFKLEPLNAVPSVQLSNMCSAAARWEDAARIRRLPGCSWIETNSQVHTFMSEDTSHSRSAGIYSKVDELMILIKEAGYELDLAYHAEKLAVAFGLLTTPPGAPIRIFKMKFISNLFLRHIILRDSN</sequence>
<dbReference type="Pfam" id="PF14432">
    <property type="entry name" value="DYW_deaminase"/>
    <property type="match status" value="1"/>
</dbReference>
<evidence type="ECO:0000313" key="6">
    <source>
        <dbReference type="Proteomes" id="UP000290289"/>
    </source>
</evidence>
<evidence type="ECO:0000256" key="1">
    <source>
        <dbReference type="ARBA" id="ARBA00006643"/>
    </source>
</evidence>
<keyword evidence="2" id="KW-0677">Repeat</keyword>
<dbReference type="PANTHER" id="PTHR47926">
    <property type="entry name" value="PENTATRICOPEPTIDE REPEAT-CONTAINING PROTEIN"/>
    <property type="match status" value="1"/>
</dbReference>
<dbReference type="GO" id="GO:0099402">
    <property type="term" value="P:plant organ development"/>
    <property type="evidence" value="ECO:0007669"/>
    <property type="project" value="UniProtKB-ARBA"/>
</dbReference>
<dbReference type="InterPro" id="IPR032867">
    <property type="entry name" value="DYW_dom"/>
</dbReference>
<dbReference type="Pfam" id="PF20431">
    <property type="entry name" value="E_motif"/>
    <property type="match status" value="1"/>
</dbReference>
<dbReference type="GO" id="GO:0009451">
    <property type="term" value="P:RNA modification"/>
    <property type="evidence" value="ECO:0007669"/>
    <property type="project" value="InterPro"/>
</dbReference>
<evidence type="ECO:0000313" key="5">
    <source>
        <dbReference type="EMBL" id="RXI07995.1"/>
    </source>
</evidence>
<dbReference type="Gene3D" id="1.25.40.10">
    <property type="entry name" value="Tetratricopeptide repeat domain"/>
    <property type="match status" value="1"/>
</dbReference>
<accession>A0A498KQL8</accession>
<feature type="chain" id="PRO_5019835829" description="DYW domain-containing protein" evidence="3">
    <location>
        <begin position="24"/>
        <end position="331"/>
    </location>
</feature>
<feature type="domain" description="DYW" evidence="4">
    <location>
        <begin position="287"/>
        <end position="330"/>
    </location>
</feature>
<proteinExistence type="inferred from homology"/>
<comment type="caution">
    <text evidence="5">The sequence shown here is derived from an EMBL/GenBank/DDBJ whole genome shotgun (WGS) entry which is preliminary data.</text>
</comment>
<dbReference type="Pfam" id="PF01535">
    <property type="entry name" value="PPR"/>
    <property type="match status" value="2"/>
</dbReference>
<comment type="similarity">
    <text evidence="1">Belongs to the PPR family. PCMP-H subfamily.</text>
</comment>
<keyword evidence="3" id="KW-0732">Signal</keyword>
<dbReference type="InterPro" id="IPR046848">
    <property type="entry name" value="E_motif"/>
</dbReference>